<dbReference type="Proteomes" id="UP001177769">
    <property type="component" value="Chromosome"/>
</dbReference>
<keyword evidence="7 12" id="KW-0418">Kinase</keyword>
<keyword evidence="15" id="KW-1185">Reference proteome</keyword>
<dbReference type="GO" id="GO:0046872">
    <property type="term" value="F:metal ion binding"/>
    <property type="evidence" value="ECO:0007669"/>
    <property type="project" value="UniProtKB-KW"/>
</dbReference>
<dbReference type="PANTHER" id="PTHR10584:SF166">
    <property type="entry name" value="RIBOKINASE"/>
    <property type="match status" value="1"/>
</dbReference>
<proteinExistence type="inferred from homology"/>
<feature type="binding site" evidence="12">
    <location>
        <begin position="47"/>
        <end position="51"/>
    </location>
    <ligand>
        <name>substrate</name>
    </ligand>
</feature>
<evidence type="ECO:0000256" key="8">
    <source>
        <dbReference type="ARBA" id="ARBA00022840"/>
    </source>
</evidence>
<evidence type="ECO:0000256" key="9">
    <source>
        <dbReference type="ARBA" id="ARBA00022842"/>
    </source>
</evidence>
<feature type="binding site" evidence="12">
    <location>
        <position position="193"/>
    </location>
    <ligand>
        <name>ATP</name>
        <dbReference type="ChEBI" id="CHEBI:30616"/>
    </ligand>
</feature>
<keyword evidence="9 12" id="KW-0460">Magnesium</keyword>
<feature type="binding site" evidence="12">
    <location>
        <position position="297"/>
    </location>
    <ligand>
        <name>K(+)</name>
        <dbReference type="ChEBI" id="CHEBI:29103"/>
    </ligand>
</feature>
<keyword evidence="5 12" id="KW-0479">Metal-binding</keyword>
<evidence type="ECO:0000313" key="14">
    <source>
        <dbReference type="EMBL" id="WIT10882.1"/>
    </source>
</evidence>
<evidence type="ECO:0000256" key="12">
    <source>
        <dbReference type="HAMAP-Rule" id="MF_01987"/>
    </source>
</evidence>
<dbReference type="InterPro" id="IPR002139">
    <property type="entry name" value="Ribo/fructo_kinase"/>
</dbReference>
<dbReference type="GO" id="GO:0005524">
    <property type="term" value="F:ATP binding"/>
    <property type="evidence" value="ECO:0007669"/>
    <property type="project" value="UniProtKB-UniRule"/>
</dbReference>
<gene>
    <name evidence="12 14" type="primary">rbsK</name>
    <name evidence="14" type="ORF">PFX98_18480</name>
</gene>
<dbReference type="EC" id="2.7.1.15" evidence="2 12"/>
<evidence type="ECO:0000259" key="13">
    <source>
        <dbReference type="Pfam" id="PF00294"/>
    </source>
</evidence>
<feature type="domain" description="Carbohydrate kinase PfkB" evidence="13">
    <location>
        <begin position="11"/>
        <end position="303"/>
    </location>
</feature>
<keyword evidence="8 12" id="KW-0067">ATP-binding</keyword>
<evidence type="ECO:0000256" key="5">
    <source>
        <dbReference type="ARBA" id="ARBA00022723"/>
    </source>
</evidence>
<keyword evidence="10 12" id="KW-0630">Potassium</keyword>
<feature type="binding site" evidence="12">
    <location>
        <position position="258"/>
    </location>
    <ligand>
        <name>K(+)</name>
        <dbReference type="ChEBI" id="CHEBI:29103"/>
    </ligand>
</feature>
<dbReference type="CDD" id="cd01174">
    <property type="entry name" value="ribokinase"/>
    <property type="match status" value="1"/>
</dbReference>
<dbReference type="Pfam" id="PF00294">
    <property type="entry name" value="PfkB"/>
    <property type="match status" value="1"/>
</dbReference>
<dbReference type="RefSeq" id="WP_285231960.1">
    <property type="nucleotide sequence ID" value="NZ_CP116346.1"/>
</dbReference>
<comment type="pathway">
    <text evidence="12">Carbohydrate metabolism; D-ribose degradation; D-ribose 5-phosphate from beta-D-ribopyranose: step 2/2.</text>
</comment>
<dbReference type="PRINTS" id="PR00990">
    <property type="entry name" value="RIBOKINASE"/>
</dbReference>
<organism evidence="14 15">
    <name type="scientific">Paucibacter sediminis</name>
    <dbReference type="NCBI Taxonomy" id="3019553"/>
    <lineage>
        <taxon>Bacteria</taxon>
        <taxon>Pseudomonadati</taxon>
        <taxon>Pseudomonadota</taxon>
        <taxon>Betaproteobacteria</taxon>
        <taxon>Burkholderiales</taxon>
        <taxon>Sphaerotilaceae</taxon>
        <taxon>Roseateles</taxon>
    </lineage>
</organism>
<evidence type="ECO:0000256" key="4">
    <source>
        <dbReference type="ARBA" id="ARBA00022679"/>
    </source>
</evidence>
<feature type="binding site" evidence="12">
    <location>
        <begin position="229"/>
        <end position="234"/>
    </location>
    <ligand>
        <name>ATP</name>
        <dbReference type="ChEBI" id="CHEBI:30616"/>
    </ligand>
</feature>
<dbReference type="NCBIfam" id="TIGR02152">
    <property type="entry name" value="D_ribokin_bact"/>
    <property type="match status" value="1"/>
</dbReference>
<comment type="caution">
    <text evidence="12">Lacks conserved residue(s) required for the propagation of feature annotation.</text>
</comment>
<dbReference type="InterPro" id="IPR002173">
    <property type="entry name" value="Carboh/pur_kinase_PfkB_CS"/>
</dbReference>
<comment type="activity regulation">
    <text evidence="12">Activated by a monovalent cation that binds near, but not in, the active site. The most likely occupant of the site in vivo is potassium. Ion binding induces a conformational change that may alter substrate affinity.</text>
</comment>
<reference evidence="14" key="1">
    <citation type="submission" date="2023-01" db="EMBL/GenBank/DDBJ databases">
        <title>Whole genome sequence of Paucibacter sp. S2-9 isolated from pond sediment.</title>
        <authorList>
            <person name="Jung J.Y."/>
        </authorList>
    </citation>
    <scope>NUCLEOTIDE SEQUENCE</scope>
    <source>
        <strain evidence="14">S2-9</strain>
    </source>
</reference>
<feature type="binding site" evidence="12">
    <location>
        <position position="292"/>
    </location>
    <ligand>
        <name>K(+)</name>
        <dbReference type="ChEBI" id="CHEBI:29103"/>
    </ligand>
</feature>
<feature type="binding site" evidence="12">
    <location>
        <begin position="19"/>
        <end position="21"/>
    </location>
    <ligand>
        <name>substrate</name>
    </ligand>
</feature>
<comment type="subunit">
    <text evidence="12">Homodimer.</text>
</comment>
<dbReference type="InterPro" id="IPR029056">
    <property type="entry name" value="Ribokinase-like"/>
</dbReference>
<feature type="binding site" evidence="12">
    <location>
        <position position="262"/>
    </location>
    <ligand>
        <name>substrate</name>
    </ligand>
</feature>
<evidence type="ECO:0000256" key="10">
    <source>
        <dbReference type="ARBA" id="ARBA00022958"/>
    </source>
</evidence>
<feature type="binding site" evidence="12">
    <location>
        <position position="256"/>
    </location>
    <ligand>
        <name>K(+)</name>
        <dbReference type="ChEBI" id="CHEBI:29103"/>
    </ligand>
</feature>
<dbReference type="SUPFAM" id="SSF53613">
    <property type="entry name" value="Ribokinase-like"/>
    <property type="match status" value="1"/>
</dbReference>
<keyword evidence="6 12" id="KW-0547">Nucleotide-binding</keyword>
<feature type="active site" description="Proton acceptor" evidence="12">
    <location>
        <position position="262"/>
    </location>
</feature>
<feature type="binding site" evidence="12">
    <location>
        <begin position="261"/>
        <end position="262"/>
    </location>
    <ligand>
        <name>ATP</name>
        <dbReference type="ChEBI" id="CHEBI:30616"/>
    </ligand>
</feature>
<dbReference type="GO" id="GO:0019303">
    <property type="term" value="P:D-ribose catabolic process"/>
    <property type="evidence" value="ECO:0007669"/>
    <property type="project" value="UniProtKB-UniRule"/>
</dbReference>
<keyword evidence="4 12" id="KW-0808">Transferase</keyword>
<evidence type="ECO:0000256" key="2">
    <source>
        <dbReference type="ARBA" id="ARBA00012035"/>
    </source>
</evidence>
<keyword evidence="12" id="KW-0963">Cytoplasm</keyword>
<dbReference type="InterPro" id="IPR011611">
    <property type="entry name" value="PfkB_dom"/>
</dbReference>
<dbReference type="AlphaFoldDB" id="A0AA95SM07"/>
<dbReference type="PROSITE" id="PS00584">
    <property type="entry name" value="PFKB_KINASES_2"/>
    <property type="match status" value="1"/>
</dbReference>
<comment type="similarity">
    <text evidence="12">Belongs to the carbohydrate kinase PfkB family. Ribokinase subfamily.</text>
</comment>
<comment type="subcellular location">
    <subcellularLocation>
        <location evidence="12">Cytoplasm</location>
    </subcellularLocation>
</comment>
<evidence type="ECO:0000256" key="11">
    <source>
        <dbReference type="ARBA" id="ARBA00023277"/>
    </source>
</evidence>
<comment type="catalytic activity">
    <reaction evidence="12">
        <text>D-ribose + ATP = D-ribose 5-phosphate + ADP + H(+)</text>
        <dbReference type="Rhea" id="RHEA:13697"/>
        <dbReference type="ChEBI" id="CHEBI:15378"/>
        <dbReference type="ChEBI" id="CHEBI:30616"/>
        <dbReference type="ChEBI" id="CHEBI:47013"/>
        <dbReference type="ChEBI" id="CHEBI:78346"/>
        <dbReference type="ChEBI" id="CHEBI:456216"/>
        <dbReference type="EC" id="2.7.1.15"/>
    </reaction>
</comment>
<dbReference type="PANTHER" id="PTHR10584">
    <property type="entry name" value="SUGAR KINASE"/>
    <property type="match status" value="1"/>
</dbReference>
<evidence type="ECO:0000256" key="7">
    <source>
        <dbReference type="ARBA" id="ARBA00022777"/>
    </source>
</evidence>
<name>A0AA95SM07_9BURK</name>
<dbReference type="GO" id="GO:0004747">
    <property type="term" value="F:ribokinase activity"/>
    <property type="evidence" value="ECO:0007669"/>
    <property type="project" value="UniProtKB-UniRule"/>
</dbReference>
<dbReference type="KEGG" id="pais:PFX98_18480"/>
<keyword evidence="11 12" id="KW-0119">Carbohydrate metabolism</keyword>
<dbReference type="HAMAP" id="MF_01987">
    <property type="entry name" value="Ribokinase"/>
    <property type="match status" value="1"/>
</dbReference>
<evidence type="ECO:0000256" key="3">
    <source>
        <dbReference type="ARBA" id="ARBA00016943"/>
    </source>
</evidence>
<dbReference type="Gene3D" id="3.40.1190.20">
    <property type="match status" value="1"/>
</dbReference>
<dbReference type="GO" id="GO:0005829">
    <property type="term" value="C:cytosol"/>
    <property type="evidence" value="ECO:0007669"/>
    <property type="project" value="TreeGrafter"/>
</dbReference>
<comment type="function">
    <text evidence="12">Catalyzes the phosphorylation of ribose at O-5 in a reaction requiring ATP and magnesium. The resulting D-ribose-5-phosphate can then be used either for sythesis of nucleotides, histidine, and tryptophan, or as a component of the pentose phosphate pathway.</text>
</comment>
<protein>
    <recommendedName>
        <fullName evidence="3 12">Ribokinase</fullName>
        <shortName evidence="12">RK</shortName>
        <ecNumber evidence="2 12">2.7.1.15</ecNumber>
    </recommendedName>
</protein>
<dbReference type="EMBL" id="CP116346">
    <property type="protein sequence ID" value="WIT10882.1"/>
    <property type="molecule type" value="Genomic_DNA"/>
</dbReference>
<evidence type="ECO:0000256" key="1">
    <source>
        <dbReference type="ARBA" id="ARBA00005380"/>
    </source>
</evidence>
<dbReference type="InterPro" id="IPR011877">
    <property type="entry name" value="Ribokinase"/>
</dbReference>
<comment type="cofactor">
    <cofactor evidence="12">
        <name>Mg(2+)</name>
        <dbReference type="ChEBI" id="CHEBI:18420"/>
    </cofactor>
    <text evidence="12">Requires a divalent cation, most likely magnesium in vivo, as an electrophilic catalyst to aid phosphoryl group transfer. It is the chelate of the metal and the nucleotide that is the actual substrate.</text>
</comment>
<accession>A0AA95SM07</accession>
<evidence type="ECO:0000313" key="15">
    <source>
        <dbReference type="Proteomes" id="UP001177769"/>
    </source>
</evidence>
<feature type="binding site" evidence="12">
    <location>
        <position position="149"/>
    </location>
    <ligand>
        <name>substrate</name>
    </ligand>
</feature>
<sequence>MTATASSKPASVVVVGSINMDMVSHSPRLPAPGETLVGEAFVMAPGGKGANQAVAAARLGAEVAFVSRVGTRQHGAELLAALGAEGVHTAAVATDATALPGIAVIMVASQGGENSIVYVPGSNAQLSAADVEQAKAVLQAARVVVAQLEVPQPAIAHAFALARAAGVTTILNAAPALPVNAELLAQTQWLVLNETEAGQMAGMPSASLEQVRAAAEALLARGPGQVVVTLGAQGVLLCSAQQGAQHLPAQRVTAVDTVGAGDTFVGGLATGLAEGWAPADAVRLGQAAAALAVSRAGVQTAMPRRAELAAELQPRS</sequence>
<evidence type="ECO:0000256" key="6">
    <source>
        <dbReference type="ARBA" id="ARBA00022741"/>
    </source>
</evidence>
<comment type="similarity">
    <text evidence="1">Belongs to the carbohydrate kinase pfkB family.</text>
</comment>
<feature type="binding site" evidence="12">
    <location>
        <position position="295"/>
    </location>
    <ligand>
        <name>K(+)</name>
        <dbReference type="ChEBI" id="CHEBI:29103"/>
    </ligand>
</feature>